<sequence length="89" mass="9515">MKYATALRLGTADLLQASLVHVDTLLPQQALAETGWAKKPTSYVNPYGAFRLDMVKGFDLAPLAVPHACPPVGCLRACVRRGSPQEPPG</sequence>
<gene>
    <name evidence="1" type="ORF">IM697_22170</name>
</gene>
<keyword evidence="2" id="KW-1185">Reference proteome</keyword>
<dbReference type="EMBL" id="CP063373">
    <property type="protein sequence ID" value="QOV40852.1"/>
    <property type="molecule type" value="Genomic_DNA"/>
</dbReference>
<proteinExistence type="predicted"/>
<evidence type="ECO:0000313" key="1">
    <source>
        <dbReference type="EMBL" id="QOV40852.1"/>
    </source>
</evidence>
<dbReference type="Proteomes" id="UP000594205">
    <property type="component" value="Chromosome"/>
</dbReference>
<evidence type="ECO:0000313" key="2">
    <source>
        <dbReference type="Proteomes" id="UP000594205"/>
    </source>
</evidence>
<evidence type="ECO:0008006" key="3">
    <source>
        <dbReference type="Google" id="ProtNLM"/>
    </source>
</evidence>
<reference evidence="1 2" key="1">
    <citation type="submission" date="2020-10" db="EMBL/GenBank/DDBJ databases">
        <title>Streptomyces ferrugineus complate genome analysis.</title>
        <authorList>
            <person name="Anwar N."/>
        </authorList>
    </citation>
    <scope>NUCLEOTIDE SEQUENCE [LARGE SCALE GENOMIC DNA]</scope>
    <source>
        <strain evidence="1 2">CCTCC AA2014009</strain>
    </source>
</reference>
<protein>
    <recommendedName>
        <fullName evidence="3">Tn3 transposase DDE domain-containing protein</fullName>
    </recommendedName>
</protein>
<organism evidence="1 2">
    <name type="scientific">Streptomyces ferrugineus</name>
    <dbReference type="NCBI Taxonomy" id="1413221"/>
    <lineage>
        <taxon>Bacteria</taxon>
        <taxon>Bacillati</taxon>
        <taxon>Actinomycetota</taxon>
        <taxon>Actinomycetes</taxon>
        <taxon>Kitasatosporales</taxon>
        <taxon>Streptomycetaceae</taxon>
        <taxon>Streptomyces</taxon>
    </lineage>
</organism>
<dbReference type="RefSeq" id="WP_194049434.1">
    <property type="nucleotide sequence ID" value="NZ_CP063373.1"/>
</dbReference>
<accession>A0A7M2SX35</accession>
<name>A0A7M2SX35_9ACTN</name>
<dbReference type="KEGG" id="sfeu:IM697_22170"/>
<dbReference type="AlphaFoldDB" id="A0A7M2SX35"/>